<name>A0A8T1M6X8_CLOSI</name>
<dbReference type="Proteomes" id="UP000286415">
    <property type="component" value="Unassembled WGS sequence"/>
</dbReference>
<reference evidence="1 2" key="2">
    <citation type="journal article" date="2021" name="Genomics">
        <title>High-quality reference genome for Clonorchis sinensis.</title>
        <authorList>
            <person name="Young N.D."/>
            <person name="Stroehlein A.J."/>
            <person name="Kinkar L."/>
            <person name="Wang T."/>
            <person name="Sohn W.M."/>
            <person name="Chang B.C.H."/>
            <person name="Kaur P."/>
            <person name="Weisz D."/>
            <person name="Dudchenko O."/>
            <person name="Aiden E.L."/>
            <person name="Korhonen P.K."/>
            <person name="Gasser R.B."/>
        </authorList>
    </citation>
    <scope>NUCLEOTIDE SEQUENCE [LARGE SCALE GENOMIC DNA]</scope>
    <source>
        <strain evidence="1">Cs-k2</strain>
    </source>
</reference>
<accession>A0A8T1M6X8</accession>
<organism evidence="1 2">
    <name type="scientific">Clonorchis sinensis</name>
    <name type="common">Chinese liver fluke</name>
    <dbReference type="NCBI Taxonomy" id="79923"/>
    <lineage>
        <taxon>Eukaryota</taxon>
        <taxon>Metazoa</taxon>
        <taxon>Spiralia</taxon>
        <taxon>Lophotrochozoa</taxon>
        <taxon>Platyhelminthes</taxon>
        <taxon>Trematoda</taxon>
        <taxon>Digenea</taxon>
        <taxon>Opisthorchiida</taxon>
        <taxon>Opisthorchiata</taxon>
        <taxon>Opisthorchiidae</taxon>
        <taxon>Clonorchis</taxon>
    </lineage>
</organism>
<protein>
    <submittedName>
        <fullName evidence="1">Uncharacterized protein</fullName>
    </submittedName>
</protein>
<comment type="caution">
    <text evidence="1">The sequence shown here is derived from an EMBL/GenBank/DDBJ whole genome shotgun (WGS) entry which is preliminary data.</text>
</comment>
<evidence type="ECO:0000313" key="2">
    <source>
        <dbReference type="Proteomes" id="UP000286415"/>
    </source>
</evidence>
<keyword evidence="2" id="KW-1185">Reference proteome</keyword>
<proteinExistence type="predicted"/>
<evidence type="ECO:0000313" key="1">
    <source>
        <dbReference type="EMBL" id="KAG5444923.1"/>
    </source>
</evidence>
<sequence length="59" mass="7036">MLIALYYIPKPRFPRTIRFRLKDKLLYHQLPRVLVSMLVSSIIRYSYDKAFIGQHPISA</sequence>
<dbReference type="EMBL" id="NIRI02000056">
    <property type="protein sequence ID" value="KAG5444923.1"/>
    <property type="molecule type" value="Genomic_DNA"/>
</dbReference>
<gene>
    <name evidence="1" type="ORF">CSKR_103565</name>
</gene>
<reference evidence="1 2" key="1">
    <citation type="journal article" date="2018" name="Biotechnol. Adv.">
        <title>Improved genomic resources and new bioinformatic workflow for the carcinogenic parasite Clonorchis sinensis: Biotechnological implications.</title>
        <authorList>
            <person name="Wang D."/>
            <person name="Korhonen P.K."/>
            <person name="Gasser R.B."/>
            <person name="Young N.D."/>
        </authorList>
    </citation>
    <scope>NUCLEOTIDE SEQUENCE [LARGE SCALE GENOMIC DNA]</scope>
    <source>
        <strain evidence="1">Cs-k2</strain>
    </source>
</reference>